<keyword evidence="1" id="KW-1133">Transmembrane helix</keyword>
<reference evidence="3" key="1">
    <citation type="submission" date="2021-02" db="EMBL/GenBank/DDBJ databases">
        <authorList>
            <person name="Palmer J.M."/>
        </authorList>
    </citation>
    <scope>NUCLEOTIDE SEQUENCE</scope>
    <source>
        <strain evidence="3">SCRP23</strain>
    </source>
</reference>
<comment type="caution">
    <text evidence="3">The sequence shown here is derived from an EMBL/GenBank/DDBJ whole genome shotgun (WGS) entry which is preliminary data.</text>
</comment>
<feature type="transmembrane region" description="Helical" evidence="1">
    <location>
        <begin position="107"/>
        <end position="129"/>
    </location>
</feature>
<keyword evidence="4" id="KW-1185">Reference proteome</keyword>
<dbReference type="InterPro" id="IPR002200">
    <property type="entry name" value="Elicitin"/>
</dbReference>
<proteinExistence type="predicted"/>
<feature type="chain" id="PRO_5035736893" description="Elicitin-like protein" evidence="2">
    <location>
        <begin position="20"/>
        <end position="163"/>
    </location>
</feature>
<dbReference type="EMBL" id="JAGDFL010000162">
    <property type="protein sequence ID" value="KAG7396340.1"/>
    <property type="molecule type" value="Genomic_DNA"/>
</dbReference>
<sequence length="163" mass="18251">MSRLLLLLSFVTFLTAIHADAANAKCDFLAVIDVANQYYRGCRDLYNVLEQSMPVNYTSQLCSDSDCMDAIRTLRSMDLGDCIVFGSTTLTSDILDQCEEHDTFAEVMMVVVLVVVVMAFVPVVIYRYLYWRQKKAATQLDLANGKLGINDGPYKEINLGARV</sequence>
<evidence type="ECO:0000256" key="1">
    <source>
        <dbReference type="SAM" id="Phobius"/>
    </source>
</evidence>
<evidence type="ECO:0000313" key="4">
    <source>
        <dbReference type="Proteomes" id="UP000693981"/>
    </source>
</evidence>
<dbReference type="GO" id="GO:0005576">
    <property type="term" value="C:extracellular region"/>
    <property type="evidence" value="ECO:0007669"/>
    <property type="project" value="InterPro"/>
</dbReference>
<evidence type="ECO:0000313" key="3">
    <source>
        <dbReference type="EMBL" id="KAG7396340.1"/>
    </source>
</evidence>
<dbReference type="Proteomes" id="UP000693981">
    <property type="component" value="Unassembled WGS sequence"/>
</dbReference>
<name>A0A8T1WXQ7_9STRA</name>
<keyword evidence="2" id="KW-0732">Signal</keyword>
<feature type="signal peptide" evidence="2">
    <location>
        <begin position="1"/>
        <end position="19"/>
    </location>
</feature>
<evidence type="ECO:0008006" key="5">
    <source>
        <dbReference type="Google" id="ProtNLM"/>
    </source>
</evidence>
<gene>
    <name evidence="3" type="ORF">PHYBOEH_002475</name>
</gene>
<organism evidence="3 4">
    <name type="scientific">Phytophthora boehmeriae</name>
    <dbReference type="NCBI Taxonomy" id="109152"/>
    <lineage>
        <taxon>Eukaryota</taxon>
        <taxon>Sar</taxon>
        <taxon>Stramenopiles</taxon>
        <taxon>Oomycota</taxon>
        <taxon>Peronosporomycetes</taxon>
        <taxon>Peronosporales</taxon>
        <taxon>Peronosporaceae</taxon>
        <taxon>Phytophthora</taxon>
    </lineage>
</organism>
<protein>
    <recommendedName>
        <fullName evidence="5">Elicitin-like protein</fullName>
    </recommendedName>
</protein>
<dbReference type="SMART" id="SM01187">
    <property type="entry name" value="Elicitin"/>
    <property type="match status" value="1"/>
</dbReference>
<keyword evidence="1" id="KW-0812">Transmembrane</keyword>
<evidence type="ECO:0000256" key="2">
    <source>
        <dbReference type="SAM" id="SignalP"/>
    </source>
</evidence>
<dbReference type="OrthoDB" id="114997at2759"/>
<keyword evidence="1" id="KW-0472">Membrane</keyword>
<dbReference type="AlphaFoldDB" id="A0A8T1WXQ7"/>
<accession>A0A8T1WXQ7</accession>